<keyword evidence="4" id="KW-1185">Reference proteome</keyword>
<dbReference type="PROSITE" id="PS00330">
    <property type="entry name" value="HEMOLYSIN_CALCIUM"/>
    <property type="match status" value="2"/>
</dbReference>
<dbReference type="InterPro" id="IPR001343">
    <property type="entry name" value="Hemolysn_Ca-bd"/>
</dbReference>
<evidence type="ECO:0000313" key="4">
    <source>
        <dbReference type="Proteomes" id="UP000226442"/>
    </source>
</evidence>
<dbReference type="PANTHER" id="PTHR38340:SF1">
    <property type="entry name" value="S-LAYER PROTEIN"/>
    <property type="match status" value="1"/>
</dbReference>
<dbReference type="PRINTS" id="PR00313">
    <property type="entry name" value="CABNDNGRPT"/>
</dbReference>
<comment type="caution">
    <text evidence="3">The sequence shown here is derived from an EMBL/GenBank/DDBJ whole genome shotgun (WGS) entry which is preliminary data.</text>
</comment>
<dbReference type="EMBL" id="NXIB02000197">
    <property type="protein sequence ID" value="PHX53435.1"/>
    <property type="molecule type" value="Genomic_DNA"/>
</dbReference>
<dbReference type="OrthoDB" id="467794at2"/>
<keyword evidence="2" id="KW-0964">Secreted</keyword>
<dbReference type="PANTHER" id="PTHR38340">
    <property type="entry name" value="S-LAYER PROTEIN"/>
    <property type="match status" value="1"/>
</dbReference>
<dbReference type="InterPro" id="IPR011049">
    <property type="entry name" value="Serralysin-like_metalloprot_C"/>
</dbReference>
<dbReference type="RefSeq" id="WP_096830417.1">
    <property type="nucleotide sequence ID" value="NZ_NXIB02000197.1"/>
</dbReference>
<dbReference type="Pfam" id="PF00353">
    <property type="entry name" value="HemolysinCabind"/>
    <property type="match status" value="2"/>
</dbReference>
<name>A0A2G4EV81_9CYAN</name>
<accession>A0A2G4EV81</accession>
<proteinExistence type="predicted"/>
<organism evidence="3 4">
    <name type="scientific">Tychonema bourrellyi FEM_GT703</name>
    <dbReference type="NCBI Taxonomy" id="2040638"/>
    <lineage>
        <taxon>Bacteria</taxon>
        <taxon>Bacillati</taxon>
        <taxon>Cyanobacteriota</taxon>
        <taxon>Cyanophyceae</taxon>
        <taxon>Oscillatoriophycideae</taxon>
        <taxon>Oscillatoriales</taxon>
        <taxon>Microcoleaceae</taxon>
        <taxon>Tychonema</taxon>
    </lineage>
</organism>
<evidence type="ECO:0000256" key="1">
    <source>
        <dbReference type="ARBA" id="ARBA00004613"/>
    </source>
</evidence>
<dbReference type="GO" id="GO:0005576">
    <property type="term" value="C:extracellular region"/>
    <property type="evidence" value="ECO:0007669"/>
    <property type="project" value="UniProtKB-SubCell"/>
</dbReference>
<gene>
    <name evidence="3" type="ORF">CP500_021475</name>
</gene>
<reference evidence="3" key="1">
    <citation type="submission" date="2017-10" db="EMBL/GenBank/DDBJ databases">
        <title>Draft genome sequence of the planktic cyanobacteria Tychonema bourrellyi isolated from alpine lentic freshwater.</title>
        <authorList>
            <person name="Tett A."/>
            <person name="Armanini F."/>
            <person name="Asnicar F."/>
            <person name="Boscaini A."/>
            <person name="Pasolli E."/>
            <person name="Zolfo M."/>
            <person name="Donati C."/>
            <person name="Salmaso N."/>
            <person name="Segata N."/>
        </authorList>
    </citation>
    <scope>NUCLEOTIDE SEQUENCE</scope>
    <source>
        <strain evidence="3">FEM_GT703</strain>
    </source>
</reference>
<dbReference type="AlphaFoldDB" id="A0A2G4EV81"/>
<dbReference type="Gene3D" id="2.150.10.10">
    <property type="entry name" value="Serralysin-like metalloprotease, C-terminal"/>
    <property type="match status" value="2"/>
</dbReference>
<dbReference type="GO" id="GO:0005509">
    <property type="term" value="F:calcium ion binding"/>
    <property type="evidence" value="ECO:0007669"/>
    <property type="project" value="InterPro"/>
</dbReference>
<evidence type="ECO:0000256" key="2">
    <source>
        <dbReference type="ARBA" id="ARBA00022525"/>
    </source>
</evidence>
<comment type="subcellular location">
    <subcellularLocation>
        <location evidence="1">Secreted</location>
    </subcellularLocation>
</comment>
<dbReference type="SUPFAM" id="SSF51120">
    <property type="entry name" value="beta-Roll"/>
    <property type="match status" value="1"/>
</dbReference>
<sequence length="269" mass="27882">MALKADNSGIARLVGDNSPENITLTPGQLANFPGGVWLLGGNDTVQGSSDAERIFGNDDKDSLLGGAGNDSIYGGKGDDDILGEIGNDFLTGDRDSDFLDGGAGNDLLRGGQGIDLLVGGDGNDTLIGDRDVDIYKGGAESDIFVLRVDQAGEKIIGFEVPDAVIVDFDKSNDSIGISVAFTSSNISFEQVNYSLNDPRLLLLNPATVADGTSLLAKGGISQQNLDPDGNGRVEATNIRFGVTNALLGTMLNVTPADLTGRFINASSLL</sequence>
<protein>
    <submittedName>
        <fullName evidence="3">Calcium-binding protein</fullName>
    </submittedName>
</protein>
<evidence type="ECO:0000313" key="3">
    <source>
        <dbReference type="EMBL" id="PHX53435.1"/>
    </source>
</evidence>
<dbReference type="InterPro" id="IPR018511">
    <property type="entry name" value="Hemolysin-typ_Ca-bd_CS"/>
</dbReference>
<dbReference type="InterPro" id="IPR050557">
    <property type="entry name" value="RTX_toxin/Mannuronan_C5-epim"/>
</dbReference>
<dbReference type="Proteomes" id="UP000226442">
    <property type="component" value="Unassembled WGS sequence"/>
</dbReference>